<evidence type="ECO:0000313" key="2">
    <source>
        <dbReference type="Proteomes" id="UP000092445"/>
    </source>
</evidence>
<organism evidence="1 2">
    <name type="scientific">Glossina pallidipes</name>
    <name type="common">Tsetse fly</name>
    <dbReference type="NCBI Taxonomy" id="7398"/>
    <lineage>
        <taxon>Eukaryota</taxon>
        <taxon>Metazoa</taxon>
        <taxon>Ecdysozoa</taxon>
        <taxon>Arthropoda</taxon>
        <taxon>Hexapoda</taxon>
        <taxon>Insecta</taxon>
        <taxon>Pterygota</taxon>
        <taxon>Neoptera</taxon>
        <taxon>Endopterygota</taxon>
        <taxon>Diptera</taxon>
        <taxon>Brachycera</taxon>
        <taxon>Muscomorpha</taxon>
        <taxon>Hippoboscoidea</taxon>
        <taxon>Glossinidae</taxon>
        <taxon>Glossina</taxon>
    </lineage>
</organism>
<evidence type="ECO:0000313" key="1">
    <source>
        <dbReference type="EnsemblMetazoa" id="GPAI045618-PA"/>
    </source>
</evidence>
<proteinExistence type="predicted"/>
<dbReference type="AlphaFoldDB" id="A0A1B0AH63"/>
<dbReference type="EnsemblMetazoa" id="GPAI045618-RA">
    <property type="protein sequence ID" value="GPAI045618-PA"/>
    <property type="gene ID" value="GPAI045618"/>
</dbReference>
<name>A0A1B0AH63_GLOPL</name>
<reference evidence="2" key="1">
    <citation type="submission" date="2014-03" db="EMBL/GenBank/DDBJ databases">
        <authorList>
            <person name="Aksoy S."/>
            <person name="Warren W."/>
            <person name="Wilson R.K."/>
        </authorList>
    </citation>
    <scope>NUCLEOTIDE SEQUENCE [LARGE SCALE GENOMIC DNA]</scope>
    <source>
        <strain evidence="2">IAEA</strain>
    </source>
</reference>
<sequence>MEVYSRDEIDEISRECVYLPFRKSTLKTIVRTQARNSLPVTLESESIADVCAGEDPPEDGNHSSSVVISSVCEGARETDDCDSVSSNNSSAADFKMSSTICISRANSSSLKGEAAGLTFKDFIQEKDSRLVQLDWINIHDLYKNSFITHNYTNLCKLNERAITQIKFECCFRKKDFATGNMADTTNATAGLLLLQI</sequence>
<dbReference type="VEuPathDB" id="VectorBase:GPAI045618"/>
<protein>
    <submittedName>
        <fullName evidence="1">Uncharacterized protein</fullName>
    </submittedName>
</protein>
<accession>A0A1B0AH63</accession>
<reference evidence="1" key="2">
    <citation type="submission" date="2020-05" db="UniProtKB">
        <authorList>
            <consortium name="EnsemblMetazoa"/>
        </authorList>
    </citation>
    <scope>IDENTIFICATION</scope>
    <source>
        <strain evidence="1">IAEA</strain>
    </source>
</reference>
<dbReference type="Proteomes" id="UP000092445">
    <property type="component" value="Unassembled WGS sequence"/>
</dbReference>
<keyword evidence="2" id="KW-1185">Reference proteome</keyword>